<sequence length="581" mass="63254">MKQDNANKTLLIIKGSANSLATVESFLRNREWKVKSTTNLKEALIHLVQQQPKFVMVSVDHPNKKVRNLPKILTAAFPVCVIAFAEESSTASYNMLSNAATEYLLYPPVTGPAVERTVNKYYKDLQTKDPAQMMARAGLKQNEEEGVIAIRGGADQQFNSQNAQSLLAQMLGGEDGASFVNSTGSQNSPQGMVPGSPQQNANGPQGMVPGSSNNNVNGPQGMIPGAQQGNPQFAGGAPLTGPGFNGNQPQGMAAGNGFNGMQPGTGMPPGMPGRFGNSTNSDSEHMPRGMGGSALHSRNFDPDDDKPYTSSIHNLNRGDGPGWAPLPVKPKAKKHRAGPEQIEEDPRATKGGDSVMLRGTKDALDKSCNITGTFAQSEAIESSTNVACIVVESPKFSGYLVAALGNNRAIDSAFIQRINEKLIKFLKDNGEKIDEGESMQLRIKQVPFEDWALDCAEFLRKSVHDGNEVAMAFFPRQDVRTSYGESAAEEMASIKTKDLAAGVPVEFNVYIHLPRNNKYVLYTPRGAIFYDVQKQRLDNQGIQELHILKHELQDLDKYRAQNFLNDKIQEFEAKENKKKLA</sequence>
<evidence type="ECO:0000313" key="2">
    <source>
        <dbReference type="EMBL" id="UOF02689.1"/>
    </source>
</evidence>
<reference evidence="2" key="1">
    <citation type="submission" date="2022-03" db="EMBL/GenBank/DDBJ databases">
        <title>Genome Identification and Characterization of new species Bdellovibrio reynosense LBG001 sp. nov. from a Mexico soil sample.</title>
        <authorList>
            <person name="Camilli A."/>
            <person name="Ajao Y."/>
            <person name="Guo X."/>
        </authorList>
    </citation>
    <scope>NUCLEOTIDE SEQUENCE</scope>
    <source>
        <strain evidence="2">LBG001</strain>
    </source>
</reference>
<protein>
    <recommendedName>
        <fullName evidence="4">Response regulatory domain-containing protein</fullName>
    </recommendedName>
</protein>
<proteinExistence type="predicted"/>
<evidence type="ECO:0008006" key="4">
    <source>
        <dbReference type="Google" id="ProtNLM"/>
    </source>
</evidence>
<feature type="compositionally biased region" description="Polar residues" evidence="1">
    <location>
        <begin position="179"/>
        <end position="203"/>
    </location>
</feature>
<evidence type="ECO:0000256" key="1">
    <source>
        <dbReference type="SAM" id="MobiDB-lite"/>
    </source>
</evidence>
<keyword evidence="3" id="KW-1185">Reference proteome</keyword>
<dbReference type="EMBL" id="CP093442">
    <property type="protein sequence ID" value="UOF02689.1"/>
    <property type="molecule type" value="Genomic_DNA"/>
</dbReference>
<gene>
    <name evidence="2" type="ORF">MNR06_06970</name>
</gene>
<feature type="region of interest" description="Disordered" evidence="1">
    <location>
        <begin position="177"/>
        <end position="244"/>
    </location>
</feature>
<feature type="region of interest" description="Disordered" evidence="1">
    <location>
        <begin position="276"/>
        <end position="355"/>
    </location>
</feature>
<dbReference type="RefSeq" id="WP_243540473.1">
    <property type="nucleotide sequence ID" value="NZ_CP093442.1"/>
</dbReference>
<evidence type="ECO:0000313" key="3">
    <source>
        <dbReference type="Proteomes" id="UP000830116"/>
    </source>
</evidence>
<dbReference type="Proteomes" id="UP000830116">
    <property type="component" value="Chromosome"/>
</dbReference>
<feature type="compositionally biased region" description="Basic and acidic residues" evidence="1">
    <location>
        <begin position="298"/>
        <end position="307"/>
    </location>
</feature>
<accession>A0ABY4CD30</accession>
<name>A0ABY4CD30_9BACT</name>
<organism evidence="2 3">
    <name type="scientific">Bdellovibrio reynosensis</name>
    <dbReference type="NCBI Taxonomy" id="2835041"/>
    <lineage>
        <taxon>Bacteria</taxon>
        <taxon>Pseudomonadati</taxon>
        <taxon>Bdellovibrionota</taxon>
        <taxon>Bdellovibrionia</taxon>
        <taxon>Bdellovibrionales</taxon>
        <taxon>Pseudobdellovibrionaceae</taxon>
        <taxon>Bdellovibrio</taxon>
    </lineage>
</organism>